<dbReference type="Pfam" id="PF00403">
    <property type="entry name" value="HMA"/>
    <property type="match status" value="1"/>
</dbReference>
<comment type="caution">
    <text evidence="3">The sequence shown here is derived from an EMBL/GenBank/DDBJ whole genome shotgun (WGS) entry which is preliminary data.</text>
</comment>
<evidence type="ECO:0000313" key="3">
    <source>
        <dbReference type="EMBL" id="RJF99964.1"/>
    </source>
</evidence>
<reference evidence="4" key="1">
    <citation type="submission" date="2018-09" db="EMBL/GenBank/DDBJ databases">
        <authorList>
            <person name="Zhu H."/>
        </authorList>
    </citation>
    <scope>NUCLEOTIDE SEQUENCE [LARGE SCALE GENOMIC DNA]</scope>
    <source>
        <strain evidence="4">K1R23-30</strain>
    </source>
</reference>
<dbReference type="RefSeq" id="WP_119769907.1">
    <property type="nucleotide sequence ID" value="NZ_QYUO01000001.1"/>
</dbReference>
<dbReference type="PROSITE" id="PS01047">
    <property type="entry name" value="HMA_1"/>
    <property type="match status" value="1"/>
</dbReference>
<name>A0A3A3FX71_9BURK</name>
<dbReference type="InterPro" id="IPR006121">
    <property type="entry name" value="HMA_dom"/>
</dbReference>
<organism evidence="3 4">
    <name type="scientific">Noviherbaspirillum saxi</name>
    <dbReference type="NCBI Taxonomy" id="2320863"/>
    <lineage>
        <taxon>Bacteria</taxon>
        <taxon>Pseudomonadati</taxon>
        <taxon>Pseudomonadota</taxon>
        <taxon>Betaproteobacteria</taxon>
        <taxon>Burkholderiales</taxon>
        <taxon>Oxalobacteraceae</taxon>
        <taxon>Noviherbaspirillum</taxon>
    </lineage>
</organism>
<dbReference type="EMBL" id="QYUO01000001">
    <property type="protein sequence ID" value="RJF99964.1"/>
    <property type="molecule type" value="Genomic_DNA"/>
</dbReference>
<evidence type="ECO:0000313" key="4">
    <source>
        <dbReference type="Proteomes" id="UP000265955"/>
    </source>
</evidence>
<dbReference type="GO" id="GO:0046872">
    <property type="term" value="F:metal ion binding"/>
    <property type="evidence" value="ECO:0007669"/>
    <property type="project" value="UniProtKB-KW"/>
</dbReference>
<dbReference type="InterPro" id="IPR017969">
    <property type="entry name" value="Heavy-metal-associated_CS"/>
</dbReference>
<dbReference type="OrthoDB" id="9813965at2"/>
<gene>
    <name evidence="3" type="ORF">D3871_05295</name>
</gene>
<accession>A0A3A3FX71</accession>
<dbReference type="Gene3D" id="3.30.70.100">
    <property type="match status" value="1"/>
</dbReference>
<dbReference type="SUPFAM" id="SSF55008">
    <property type="entry name" value="HMA, heavy metal-associated domain"/>
    <property type="match status" value="1"/>
</dbReference>
<evidence type="ECO:0000256" key="1">
    <source>
        <dbReference type="ARBA" id="ARBA00022723"/>
    </source>
</evidence>
<dbReference type="Proteomes" id="UP000265955">
    <property type="component" value="Unassembled WGS sequence"/>
</dbReference>
<keyword evidence="4" id="KW-1185">Reference proteome</keyword>
<dbReference type="InterPro" id="IPR036163">
    <property type="entry name" value="HMA_dom_sf"/>
</dbReference>
<evidence type="ECO:0000259" key="2">
    <source>
        <dbReference type="PROSITE" id="PS50846"/>
    </source>
</evidence>
<keyword evidence="1" id="KW-0479">Metal-binding</keyword>
<sequence>MYELQVEGMSCNHCINAVTQAVHDVDAAAKVNIVLAEQKVSIASQADINRIKSAVEEAGYPVLRTTVS</sequence>
<feature type="domain" description="HMA" evidence="2">
    <location>
        <begin position="1"/>
        <end position="63"/>
    </location>
</feature>
<protein>
    <submittedName>
        <fullName evidence="3">Copper chaperone</fullName>
    </submittedName>
</protein>
<dbReference type="PROSITE" id="PS50846">
    <property type="entry name" value="HMA_2"/>
    <property type="match status" value="1"/>
</dbReference>
<proteinExistence type="predicted"/>
<dbReference type="AlphaFoldDB" id="A0A3A3FX71"/>
<dbReference type="CDD" id="cd00371">
    <property type="entry name" value="HMA"/>
    <property type="match status" value="1"/>
</dbReference>